<dbReference type="AlphaFoldDB" id="A0A367S1Z7"/>
<dbReference type="EMBL" id="LXQE01000019">
    <property type="protein sequence ID" value="RCJ42101.1"/>
    <property type="molecule type" value="Genomic_DNA"/>
</dbReference>
<dbReference type="Proteomes" id="UP000252085">
    <property type="component" value="Unassembled WGS sequence"/>
</dbReference>
<feature type="domain" description="Activator of Hsp90 ATPase homologue 1/2-like C-terminal" evidence="2">
    <location>
        <begin position="22"/>
        <end position="156"/>
    </location>
</feature>
<comment type="similarity">
    <text evidence="1">Belongs to the AHA1 family.</text>
</comment>
<sequence length="159" mass="18110">MAHLTVTVPENSQNIFGTVTIKASLEKVFEAYTKEELFANWWCRGNPMKVYHFDCQDGGSWHIAEQSEDGNEYEFTGCFHEVALDKRIVQTFEFLGMPERGHVMLEKAEFVAIDEHTTEIRTHSTAMSQSDRDGMVASDMESGWRQSVEALGKLLEPND</sequence>
<evidence type="ECO:0000313" key="4">
    <source>
        <dbReference type="Proteomes" id="UP000252085"/>
    </source>
</evidence>
<accession>A0A367S1Z7</accession>
<dbReference type="SUPFAM" id="SSF55961">
    <property type="entry name" value="Bet v1-like"/>
    <property type="match status" value="1"/>
</dbReference>
<evidence type="ECO:0000259" key="2">
    <source>
        <dbReference type="Pfam" id="PF08327"/>
    </source>
</evidence>
<dbReference type="InterPro" id="IPR013538">
    <property type="entry name" value="ASHA1/2-like_C"/>
</dbReference>
<organism evidence="3 4">
    <name type="scientific">Nostoc punctiforme NIES-2108</name>
    <dbReference type="NCBI Taxonomy" id="1356359"/>
    <lineage>
        <taxon>Bacteria</taxon>
        <taxon>Bacillati</taxon>
        <taxon>Cyanobacteriota</taxon>
        <taxon>Cyanophyceae</taxon>
        <taxon>Nostocales</taxon>
        <taxon>Nostocaceae</taxon>
        <taxon>Nostoc</taxon>
    </lineage>
</organism>
<protein>
    <recommendedName>
        <fullName evidence="2">Activator of Hsp90 ATPase homologue 1/2-like C-terminal domain-containing protein</fullName>
    </recommendedName>
</protein>
<name>A0A367S1Z7_NOSPU</name>
<proteinExistence type="inferred from homology"/>
<reference evidence="3 4" key="1">
    <citation type="submission" date="2016-04" db="EMBL/GenBank/DDBJ databases">
        <authorList>
            <person name="Evans L.H."/>
            <person name="Alamgir A."/>
            <person name="Owens N."/>
            <person name="Weber N.D."/>
            <person name="Virtaneva K."/>
            <person name="Barbian K."/>
            <person name="Babar A."/>
            <person name="Rosenke K."/>
        </authorList>
    </citation>
    <scope>NUCLEOTIDE SEQUENCE [LARGE SCALE GENOMIC DNA]</scope>
    <source>
        <strain evidence="3">NIES-2108</strain>
    </source>
</reference>
<evidence type="ECO:0000313" key="3">
    <source>
        <dbReference type="EMBL" id="RCJ42101.1"/>
    </source>
</evidence>
<comment type="caution">
    <text evidence="3">The sequence shown here is derived from an EMBL/GenBank/DDBJ whole genome shotgun (WGS) entry which is preliminary data.</text>
</comment>
<evidence type="ECO:0000256" key="1">
    <source>
        <dbReference type="ARBA" id="ARBA00006817"/>
    </source>
</evidence>
<dbReference type="InterPro" id="IPR023393">
    <property type="entry name" value="START-like_dom_sf"/>
</dbReference>
<gene>
    <name evidence="3" type="ORF">A6769_38090</name>
</gene>
<dbReference type="Pfam" id="PF08327">
    <property type="entry name" value="AHSA1"/>
    <property type="match status" value="1"/>
</dbReference>
<dbReference type="Gene3D" id="3.30.530.20">
    <property type="match status" value="1"/>
</dbReference>